<comment type="cofactor">
    <cofactor evidence="1">
        <name>a divalent metal cation</name>
        <dbReference type="ChEBI" id="CHEBI:60240"/>
    </cofactor>
</comment>
<dbReference type="Proteomes" id="UP001379533">
    <property type="component" value="Chromosome"/>
</dbReference>
<dbReference type="PANTHER" id="PTHR30636:SF3">
    <property type="entry name" value="UPF0701 PROTEIN YICC"/>
    <property type="match status" value="1"/>
</dbReference>
<evidence type="ECO:0000256" key="1">
    <source>
        <dbReference type="ARBA" id="ARBA00001968"/>
    </source>
</evidence>
<gene>
    <name evidence="8" type="ORF">LZC95_31330</name>
</gene>
<dbReference type="PANTHER" id="PTHR30636">
    <property type="entry name" value="UPF0701 PROTEIN YICC"/>
    <property type="match status" value="1"/>
</dbReference>
<comment type="similarity">
    <text evidence="5">Belongs to the YicC/YloC family.</text>
</comment>
<evidence type="ECO:0000313" key="9">
    <source>
        <dbReference type="Proteomes" id="UP001379533"/>
    </source>
</evidence>
<dbReference type="InterPro" id="IPR005229">
    <property type="entry name" value="YicC/YloC-like"/>
</dbReference>
<evidence type="ECO:0000256" key="3">
    <source>
        <dbReference type="ARBA" id="ARBA00022759"/>
    </source>
</evidence>
<keyword evidence="2" id="KW-0540">Nuclease</keyword>
<reference evidence="8 9" key="1">
    <citation type="submission" date="2021-12" db="EMBL/GenBank/DDBJ databases">
        <title>Discovery of the Pendulisporaceae a myxobacterial family with distinct sporulation behavior and unique specialized metabolism.</title>
        <authorList>
            <person name="Garcia R."/>
            <person name="Popoff A."/>
            <person name="Bader C.D."/>
            <person name="Loehr J."/>
            <person name="Walesch S."/>
            <person name="Walt C."/>
            <person name="Boldt J."/>
            <person name="Bunk B."/>
            <person name="Haeckl F.J.F.P.J."/>
            <person name="Gunesch A.P."/>
            <person name="Birkelbach J."/>
            <person name="Nuebel U."/>
            <person name="Pietschmann T."/>
            <person name="Bach T."/>
            <person name="Mueller R."/>
        </authorList>
    </citation>
    <scope>NUCLEOTIDE SEQUENCE [LARGE SCALE GENOMIC DNA]</scope>
    <source>
        <strain evidence="8 9">MSr12523</strain>
    </source>
</reference>
<sequence length="289" mass="32601">MRSMTGFGAGDHPLGAGRLGVEIRALNHRFLDVRVRVARELGDLAGFVEQLARERMTRGRFEVTVRVDGIGLGLTTLDRERARSAYRSLCELRDEIAPGTEVPLSLLGAIPDLFVSSVEREIDKTKEATRLAFDRAVISLDEMREREGAALCADLAKRLDSVRELTSTVRVRAPDLLEEHRKRLRERTDRLRGTMDLQIDAGRLEAEVVLFAERVDISEELTRLLSHCEQFLALLDEKSCGRRLDFLLQEMVREANTAGAKSPDAQIAHAIVEMKAELERMREQVQNVE</sequence>
<name>A0ABZ2K1I2_9BACT</name>
<protein>
    <submittedName>
        <fullName evidence="8">YicC family protein</fullName>
    </submittedName>
</protein>
<evidence type="ECO:0000259" key="7">
    <source>
        <dbReference type="Pfam" id="PF08340"/>
    </source>
</evidence>
<dbReference type="InterPro" id="IPR013551">
    <property type="entry name" value="YicC-like_C"/>
</dbReference>
<feature type="domain" description="Endoribonuclease YicC-like N-terminal" evidence="6">
    <location>
        <begin position="1"/>
        <end position="151"/>
    </location>
</feature>
<evidence type="ECO:0000256" key="2">
    <source>
        <dbReference type="ARBA" id="ARBA00022722"/>
    </source>
</evidence>
<evidence type="ECO:0000259" key="6">
    <source>
        <dbReference type="Pfam" id="PF03755"/>
    </source>
</evidence>
<evidence type="ECO:0000256" key="4">
    <source>
        <dbReference type="ARBA" id="ARBA00022801"/>
    </source>
</evidence>
<dbReference type="NCBIfam" id="TIGR00255">
    <property type="entry name" value="YicC/YloC family endoribonuclease"/>
    <property type="match status" value="1"/>
</dbReference>
<evidence type="ECO:0000256" key="5">
    <source>
        <dbReference type="ARBA" id="ARBA00035648"/>
    </source>
</evidence>
<dbReference type="EMBL" id="CP089982">
    <property type="protein sequence ID" value="WXA90935.1"/>
    <property type="molecule type" value="Genomic_DNA"/>
</dbReference>
<dbReference type="Pfam" id="PF03755">
    <property type="entry name" value="YicC-like_N"/>
    <property type="match status" value="1"/>
</dbReference>
<organism evidence="8 9">
    <name type="scientific">Pendulispora brunnea</name>
    <dbReference type="NCBI Taxonomy" id="2905690"/>
    <lineage>
        <taxon>Bacteria</taxon>
        <taxon>Pseudomonadati</taxon>
        <taxon>Myxococcota</taxon>
        <taxon>Myxococcia</taxon>
        <taxon>Myxococcales</taxon>
        <taxon>Sorangiineae</taxon>
        <taxon>Pendulisporaceae</taxon>
        <taxon>Pendulispora</taxon>
    </lineage>
</organism>
<keyword evidence="4" id="KW-0378">Hydrolase</keyword>
<feature type="domain" description="Endoribonuclease YicC-like C-terminal" evidence="7">
    <location>
        <begin position="170"/>
        <end position="289"/>
    </location>
</feature>
<dbReference type="Pfam" id="PF08340">
    <property type="entry name" value="YicC-like_C"/>
    <property type="match status" value="1"/>
</dbReference>
<keyword evidence="9" id="KW-1185">Reference proteome</keyword>
<proteinExistence type="inferred from homology"/>
<accession>A0ABZ2K1I2</accession>
<dbReference type="InterPro" id="IPR013527">
    <property type="entry name" value="YicC-like_N"/>
</dbReference>
<keyword evidence="3" id="KW-0255">Endonuclease</keyword>
<evidence type="ECO:0000313" key="8">
    <source>
        <dbReference type="EMBL" id="WXA90935.1"/>
    </source>
</evidence>
<dbReference type="RefSeq" id="WP_394841555.1">
    <property type="nucleotide sequence ID" value="NZ_CP089982.1"/>
</dbReference>